<reference evidence="3" key="1">
    <citation type="journal article" date="2019" name="Int. J. Syst. Evol. Microbiol.">
        <title>The Global Catalogue of Microorganisms (GCM) 10K type strain sequencing project: providing services to taxonomists for standard genome sequencing and annotation.</title>
        <authorList>
            <consortium name="The Broad Institute Genomics Platform"/>
            <consortium name="The Broad Institute Genome Sequencing Center for Infectious Disease"/>
            <person name="Wu L."/>
            <person name="Ma J."/>
        </authorList>
    </citation>
    <scope>NUCLEOTIDE SEQUENCE [LARGE SCALE GENOMIC DNA]</scope>
    <source>
        <strain evidence="3">KCTC 42805</strain>
    </source>
</reference>
<gene>
    <name evidence="2" type="ORF">ACFSUS_09055</name>
</gene>
<name>A0ABW5M3M0_9BACT</name>
<evidence type="ECO:0000313" key="2">
    <source>
        <dbReference type="EMBL" id="MFD2570778.1"/>
    </source>
</evidence>
<dbReference type="SUPFAM" id="SSF56925">
    <property type="entry name" value="OMPA-like"/>
    <property type="match status" value="1"/>
</dbReference>
<proteinExistence type="predicted"/>
<dbReference type="EMBL" id="JBHULN010000004">
    <property type="protein sequence ID" value="MFD2570778.1"/>
    <property type="molecule type" value="Genomic_DNA"/>
</dbReference>
<keyword evidence="1" id="KW-0732">Signal</keyword>
<feature type="chain" id="PRO_5045655214" description="Outer membrane protein beta-barrel domain-containing protein" evidence="1">
    <location>
        <begin position="26"/>
        <end position="245"/>
    </location>
</feature>
<accession>A0ABW5M3M0</accession>
<dbReference type="InterPro" id="IPR011250">
    <property type="entry name" value="OMP/PagP_B-barrel"/>
</dbReference>
<dbReference type="Proteomes" id="UP001597469">
    <property type="component" value="Unassembled WGS sequence"/>
</dbReference>
<protein>
    <recommendedName>
        <fullName evidence="4">Outer membrane protein beta-barrel domain-containing protein</fullName>
    </recommendedName>
</protein>
<organism evidence="2 3">
    <name type="scientific">Spirosoma soli</name>
    <dbReference type="NCBI Taxonomy" id="1770529"/>
    <lineage>
        <taxon>Bacteria</taxon>
        <taxon>Pseudomonadati</taxon>
        <taxon>Bacteroidota</taxon>
        <taxon>Cytophagia</taxon>
        <taxon>Cytophagales</taxon>
        <taxon>Cytophagaceae</taxon>
        <taxon>Spirosoma</taxon>
    </lineage>
</organism>
<comment type="caution">
    <text evidence="2">The sequence shown here is derived from an EMBL/GenBank/DDBJ whole genome shotgun (WGS) entry which is preliminary data.</text>
</comment>
<keyword evidence="3" id="KW-1185">Reference proteome</keyword>
<evidence type="ECO:0000313" key="3">
    <source>
        <dbReference type="Proteomes" id="UP001597469"/>
    </source>
</evidence>
<dbReference type="RefSeq" id="WP_381521739.1">
    <property type="nucleotide sequence ID" value="NZ_JBHULN010000004.1"/>
</dbReference>
<evidence type="ECO:0000256" key="1">
    <source>
        <dbReference type="SAM" id="SignalP"/>
    </source>
</evidence>
<sequence>MKNTYLFSAIAVVGALLASPAKTQAQVNLKSISVGASYWAPSLDYWNNRSFLIDYNGGQGAKLSGTVMPTAAVEVGLVKGLSVGGRVGYWQKSASSSLSIAGISRSETFKLSIIPVALDLKYTFAKAATVSTTKQADGTEEKPKEPFLTPYIGISVARYFINNDFSRQVVNNSGSLNETQAGNNYGVQVFVGAEKKLVKKLYVGLDVRYHLGSYNQVVRSETTTTTEKVSLNGVEAGLSLRFKFN</sequence>
<evidence type="ECO:0008006" key="4">
    <source>
        <dbReference type="Google" id="ProtNLM"/>
    </source>
</evidence>
<feature type="signal peptide" evidence="1">
    <location>
        <begin position="1"/>
        <end position="25"/>
    </location>
</feature>
<dbReference type="Gene3D" id="2.40.160.20">
    <property type="match status" value="1"/>
</dbReference>